<sequence length="62" mass="6848">MLLHKKKRKTPSPTGTAANPLGTGIHLSNADYKHHSVPSVELCFSAKLEQKTCIYTSPFPIR</sequence>
<dbReference type="EMBL" id="GBXM01022218">
    <property type="protein sequence ID" value="JAH86359.1"/>
    <property type="molecule type" value="Transcribed_RNA"/>
</dbReference>
<evidence type="ECO:0000313" key="2">
    <source>
        <dbReference type="EMBL" id="JAH86359.1"/>
    </source>
</evidence>
<organism evidence="2">
    <name type="scientific">Anguilla anguilla</name>
    <name type="common">European freshwater eel</name>
    <name type="synonym">Muraena anguilla</name>
    <dbReference type="NCBI Taxonomy" id="7936"/>
    <lineage>
        <taxon>Eukaryota</taxon>
        <taxon>Metazoa</taxon>
        <taxon>Chordata</taxon>
        <taxon>Craniata</taxon>
        <taxon>Vertebrata</taxon>
        <taxon>Euteleostomi</taxon>
        <taxon>Actinopterygii</taxon>
        <taxon>Neopterygii</taxon>
        <taxon>Teleostei</taxon>
        <taxon>Anguilliformes</taxon>
        <taxon>Anguillidae</taxon>
        <taxon>Anguilla</taxon>
    </lineage>
</organism>
<name>A0A0E9W7K7_ANGAN</name>
<feature type="compositionally biased region" description="Basic residues" evidence="1">
    <location>
        <begin position="1"/>
        <end position="10"/>
    </location>
</feature>
<reference evidence="2" key="1">
    <citation type="submission" date="2014-11" db="EMBL/GenBank/DDBJ databases">
        <authorList>
            <person name="Amaro Gonzalez C."/>
        </authorList>
    </citation>
    <scope>NUCLEOTIDE SEQUENCE</scope>
</reference>
<evidence type="ECO:0000256" key="1">
    <source>
        <dbReference type="SAM" id="MobiDB-lite"/>
    </source>
</evidence>
<reference evidence="2" key="2">
    <citation type="journal article" date="2015" name="Fish Shellfish Immunol.">
        <title>Early steps in the European eel (Anguilla anguilla)-Vibrio vulnificus interaction in the gills: Role of the RtxA13 toxin.</title>
        <authorList>
            <person name="Callol A."/>
            <person name="Pajuelo D."/>
            <person name="Ebbesson L."/>
            <person name="Teles M."/>
            <person name="MacKenzie S."/>
            <person name="Amaro C."/>
        </authorList>
    </citation>
    <scope>NUCLEOTIDE SEQUENCE</scope>
</reference>
<feature type="region of interest" description="Disordered" evidence="1">
    <location>
        <begin position="1"/>
        <end position="22"/>
    </location>
</feature>
<protein>
    <submittedName>
        <fullName evidence="2">Uncharacterized protein</fullName>
    </submittedName>
</protein>
<proteinExistence type="predicted"/>
<accession>A0A0E9W7K7</accession>
<dbReference type="AlphaFoldDB" id="A0A0E9W7K7"/>